<feature type="transmembrane region" description="Helical" evidence="1">
    <location>
        <begin position="6"/>
        <end position="26"/>
    </location>
</feature>
<organism evidence="2 3">
    <name type="scientific">Xanthomonas theicola</name>
    <dbReference type="NCBI Taxonomy" id="56464"/>
    <lineage>
        <taxon>Bacteria</taxon>
        <taxon>Pseudomonadati</taxon>
        <taxon>Pseudomonadota</taxon>
        <taxon>Gammaproteobacteria</taxon>
        <taxon>Lysobacterales</taxon>
        <taxon>Lysobacteraceae</taxon>
        <taxon>Xanthomonas</taxon>
    </lineage>
</organism>
<reference evidence="2 3" key="1">
    <citation type="submission" date="2016-08" db="EMBL/GenBank/DDBJ databases">
        <title>Evolution of the type three secretion system and type three effector repertoires in Xanthomonas.</title>
        <authorList>
            <person name="Merda D."/>
            <person name="Briand M."/>
            <person name="Bosis E."/>
            <person name="Rousseau C."/>
            <person name="Portier P."/>
            <person name="Jacques M.-A."/>
            <person name="Fischer-Le Saux M."/>
        </authorList>
    </citation>
    <scope>NUCLEOTIDE SEQUENCE [LARGE SCALE GENOMIC DNA]</scope>
    <source>
        <strain evidence="2 3">CFBP 4691</strain>
    </source>
</reference>
<evidence type="ECO:0000313" key="3">
    <source>
        <dbReference type="Proteomes" id="UP000239898"/>
    </source>
</evidence>
<comment type="caution">
    <text evidence="2">The sequence shown here is derived from an EMBL/GenBank/DDBJ whole genome shotgun (WGS) entry which is preliminary data.</text>
</comment>
<accession>A0A2S6ZAQ7</accession>
<proteinExistence type="predicted"/>
<name>A0A2S6ZAQ7_9XANT</name>
<dbReference type="Proteomes" id="UP000239898">
    <property type="component" value="Unassembled WGS sequence"/>
</dbReference>
<keyword evidence="1" id="KW-0812">Transmembrane</keyword>
<protein>
    <submittedName>
        <fullName evidence="2">Uncharacterized protein</fullName>
    </submittedName>
</protein>
<evidence type="ECO:0000313" key="2">
    <source>
        <dbReference type="EMBL" id="PPT79662.1"/>
    </source>
</evidence>
<dbReference type="AlphaFoldDB" id="A0A2S6ZAQ7"/>
<evidence type="ECO:0000256" key="1">
    <source>
        <dbReference type="SAM" id="Phobius"/>
    </source>
</evidence>
<keyword evidence="3" id="KW-1185">Reference proteome</keyword>
<dbReference type="EMBL" id="MIGX01000158">
    <property type="protein sequence ID" value="PPT79662.1"/>
    <property type="molecule type" value="Genomic_DNA"/>
</dbReference>
<gene>
    <name evidence="2" type="ORF">XthCFBP4691_18620</name>
</gene>
<sequence length="72" mass="7511">MPATPISGSATASGLGALLVLGLLLLRLAPGLGRQLLLALLQRHHRGMLLVHVGAIHGVRIVRIAPTSPRLQ</sequence>
<keyword evidence="1" id="KW-1133">Transmembrane helix</keyword>
<keyword evidence="1" id="KW-0472">Membrane</keyword>